<keyword evidence="2" id="KW-0479">Metal-binding</keyword>
<proteinExistence type="predicted"/>
<keyword evidence="3" id="KW-0408">Iron</keyword>
<keyword evidence="1" id="KW-0949">S-adenosyl-L-methionine</keyword>
<dbReference type="EMBL" id="UINC01217200">
    <property type="protein sequence ID" value="SVE43698.1"/>
    <property type="molecule type" value="Genomic_DNA"/>
</dbReference>
<dbReference type="InterPro" id="IPR058240">
    <property type="entry name" value="rSAM_sf"/>
</dbReference>
<evidence type="ECO:0000256" key="3">
    <source>
        <dbReference type="ARBA" id="ARBA00023004"/>
    </source>
</evidence>
<dbReference type="AlphaFoldDB" id="A0A383DIL8"/>
<sequence>MGATMGKSIAKGFQEFIAFADSEQSIRRELVTATQNKYTTEKEKGVLNKVIDSYDKQDQSQPLGPEDFVLSPHEVADFNELEPAEVGRYLRYRYAYNKFPDLHITEEYPPCVQIEIASVCNYRCTMCFQVDSQLTDKNHGHMGLMKLDMYKNIIDQIEGHVEGVTLASRGEPTLNKNFVQ</sequence>
<dbReference type="SFLD" id="SFLDS00029">
    <property type="entry name" value="Radical_SAM"/>
    <property type="match status" value="1"/>
</dbReference>
<dbReference type="InterPro" id="IPR013785">
    <property type="entry name" value="Aldolase_TIM"/>
</dbReference>
<protein>
    <recommendedName>
        <fullName evidence="6">Radical SAM core domain-containing protein</fullName>
    </recommendedName>
</protein>
<dbReference type="GO" id="GO:0051536">
    <property type="term" value="F:iron-sulfur cluster binding"/>
    <property type="evidence" value="ECO:0007669"/>
    <property type="project" value="UniProtKB-KW"/>
</dbReference>
<name>A0A383DIL8_9ZZZZ</name>
<organism evidence="5">
    <name type="scientific">marine metagenome</name>
    <dbReference type="NCBI Taxonomy" id="408172"/>
    <lineage>
        <taxon>unclassified sequences</taxon>
        <taxon>metagenomes</taxon>
        <taxon>ecological metagenomes</taxon>
    </lineage>
</organism>
<accession>A0A383DIL8</accession>
<evidence type="ECO:0008006" key="6">
    <source>
        <dbReference type="Google" id="ProtNLM"/>
    </source>
</evidence>
<evidence type="ECO:0000313" key="5">
    <source>
        <dbReference type="EMBL" id="SVE43698.1"/>
    </source>
</evidence>
<dbReference type="SUPFAM" id="SSF102114">
    <property type="entry name" value="Radical SAM enzymes"/>
    <property type="match status" value="1"/>
</dbReference>
<evidence type="ECO:0000256" key="4">
    <source>
        <dbReference type="ARBA" id="ARBA00023014"/>
    </source>
</evidence>
<gene>
    <name evidence="5" type="ORF">METZ01_LOCUS496552</name>
</gene>
<evidence type="ECO:0000256" key="2">
    <source>
        <dbReference type="ARBA" id="ARBA00022723"/>
    </source>
</evidence>
<keyword evidence="4" id="KW-0411">Iron-sulfur</keyword>
<evidence type="ECO:0000256" key="1">
    <source>
        <dbReference type="ARBA" id="ARBA00022691"/>
    </source>
</evidence>
<reference evidence="5" key="1">
    <citation type="submission" date="2018-05" db="EMBL/GenBank/DDBJ databases">
        <authorList>
            <person name="Lanie J.A."/>
            <person name="Ng W.-L."/>
            <person name="Kazmierczak K.M."/>
            <person name="Andrzejewski T.M."/>
            <person name="Davidsen T.M."/>
            <person name="Wayne K.J."/>
            <person name="Tettelin H."/>
            <person name="Glass J.I."/>
            <person name="Rusch D."/>
            <person name="Podicherti R."/>
            <person name="Tsui H.-C.T."/>
            <person name="Winkler M.E."/>
        </authorList>
    </citation>
    <scope>NUCLEOTIDE SEQUENCE</scope>
</reference>
<dbReference type="GO" id="GO:0003824">
    <property type="term" value="F:catalytic activity"/>
    <property type="evidence" value="ECO:0007669"/>
    <property type="project" value="InterPro"/>
</dbReference>
<dbReference type="GO" id="GO:0046872">
    <property type="term" value="F:metal ion binding"/>
    <property type="evidence" value="ECO:0007669"/>
    <property type="project" value="UniProtKB-KW"/>
</dbReference>
<dbReference type="InterPro" id="IPR007197">
    <property type="entry name" value="rSAM"/>
</dbReference>
<feature type="non-terminal residue" evidence="5">
    <location>
        <position position="180"/>
    </location>
</feature>
<dbReference type="Gene3D" id="3.20.20.70">
    <property type="entry name" value="Aldolase class I"/>
    <property type="match status" value="1"/>
</dbReference>